<feature type="non-terminal residue" evidence="1">
    <location>
        <position position="182"/>
    </location>
</feature>
<dbReference type="OrthoDB" id="10518581at2759"/>
<dbReference type="Proteomes" id="UP000253551">
    <property type="component" value="Unassembled WGS sequence"/>
</dbReference>
<organism evidence="1 2">
    <name type="scientific">Rhizopus stolonifer</name>
    <name type="common">Rhizopus nigricans</name>
    <dbReference type="NCBI Taxonomy" id="4846"/>
    <lineage>
        <taxon>Eukaryota</taxon>
        <taxon>Fungi</taxon>
        <taxon>Fungi incertae sedis</taxon>
        <taxon>Mucoromycota</taxon>
        <taxon>Mucoromycotina</taxon>
        <taxon>Mucoromycetes</taxon>
        <taxon>Mucorales</taxon>
        <taxon>Mucorineae</taxon>
        <taxon>Rhizopodaceae</taxon>
        <taxon>Rhizopus</taxon>
    </lineage>
</organism>
<sequence>SSSGKPSGFTPNITNPVEIAKFSDNFVNGGGSPRKRLNDISNFTPSADKQTSVILTEGSKEYRIAAPDHKSVNLHQPKICKAQLDTLKGLVQLGISFASNYSITMGSYKTYERHLCENRFLRSHEFLEHILHHLENGNTESFIQQHLEISKSDYNQRSGKYVDDIDFLKILNSTEIAIVEAS</sequence>
<evidence type="ECO:0000313" key="1">
    <source>
        <dbReference type="EMBL" id="RCH81202.1"/>
    </source>
</evidence>
<accession>A0A367IU68</accession>
<keyword evidence="2" id="KW-1185">Reference proteome</keyword>
<name>A0A367IU68_RHIST</name>
<gene>
    <name evidence="1" type="ORF">CU098_006446</name>
</gene>
<feature type="non-terminal residue" evidence="1">
    <location>
        <position position="1"/>
    </location>
</feature>
<protein>
    <submittedName>
        <fullName evidence="1">Uncharacterized protein</fullName>
    </submittedName>
</protein>
<reference evidence="1 2" key="1">
    <citation type="journal article" date="2018" name="G3 (Bethesda)">
        <title>Phylogenetic and Phylogenomic Definition of Rhizopus Species.</title>
        <authorList>
            <person name="Gryganskyi A.P."/>
            <person name="Golan J."/>
            <person name="Dolatabadi S."/>
            <person name="Mondo S."/>
            <person name="Robb S."/>
            <person name="Idnurm A."/>
            <person name="Muszewska A."/>
            <person name="Steczkiewicz K."/>
            <person name="Masonjones S."/>
            <person name="Liao H.L."/>
            <person name="Gajdeczka M.T."/>
            <person name="Anike F."/>
            <person name="Vuek A."/>
            <person name="Anishchenko I.M."/>
            <person name="Voigt K."/>
            <person name="de Hoog G.S."/>
            <person name="Smith M.E."/>
            <person name="Heitman J."/>
            <person name="Vilgalys R."/>
            <person name="Stajich J.E."/>
        </authorList>
    </citation>
    <scope>NUCLEOTIDE SEQUENCE [LARGE SCALE GENOMIC DNA]</scope>
    <source>
        <strain evidence="1 2">LSU 92-RS-03</strain>
    </source>
</reference>
<evidence type="ECO:0000313" key="2">
    <source>
        <dbReference type="Proteomes" id="UP000253551"/>
    </source>
</evidence>
<dbReference type="EMBL" id="PJQM01005623">
    <property type="protein sequence ID" value="RCH81202.1"/>
    <property type="molecule type" value="Genomic_DNA"/>
</dbReference>
<comment type="caution">
    <text evidence="1">The sequence shown here is derived from an EMBL/GenBank/DDBJ whole genome shotgun (WGS) entry which is preliminary data.</text>
</comment>
<proteinExistence type="predicted"/>
<dbReference type="AlphaFoldDB" id="A0A367IU68"/>